<dbReference type="AlphaFoldDB" id="A0A0A9B6L0"/>
<organism evidence="1">
    <name type="scientific">Arundo donax</name>
    <name type="common">Giant reed</name>
    <name type="synonym">Donax arundinaceus</name>
    <dbReference type="NCBI Taxonomy" id="35708"/>
    <lineage>
        <taxon>Eukaryota</taxon>
        <taxon>Viridiplantae</taxon>
        <taxon>Streptophyta</taxon>
        <taxon>Embryophyta</taxon>
        <taxon>Tracheophyta</taxon>
        <taxon>Spermatophyta</taxon>
        <taxon>Magnoliopsida</taxon>
        <taxon>Liliopsida</taxon>
        <taxon>Poales</taxon>
        <taxon>Poaceae</taxon>
        <taxon>PACMAD clade</taxon>
        <taxon>Arundinoideae</taxon>
        <taxon>Arundineae</taxon>
        <taxon>Arundo</taxon>
    </lineage>
</organism>
<name>A0A0A9B6L0_ARUDO</name>
<protein>
    <submittedName>
        <fullName evidence="1">Uncharacterized protein</fullName>
    </submittedName>
</protein>
<proteinExistence type="predicted"/>
<evidence type="ECO:0000313" key="1">
    <source>
        <dbReference type="EMBL" id="JAD57788.1"/>
    </source>
</evidence>
<dbReference type="EMBL" id="GBRH01240107">
    <property type="protein sequence ID" value="JAD57788.1"/>
    <property type="molecule type" value="Transcribed_RNA"/>
</dbReference>
<reference evidence="1" key="2">
    <citation type="journal article" date="2015" name="Data Brief">
        <title>Shoot transcriptome of the giant reed, Arundo donax.</title>
        <authorList>
            <person name="Barrero R.A."/>
            <person name="Guerrero F.D."/>
            <person name="Moolhuijzen P."/>
            <person name="Goolsby J.A."/>
            <person name="Tidwell J."/>
            <person name="Bellgard S.E."/>
            <person name="Bellgard M.I."/>
        </authorList>
    </citation>
    <scope>NUCLEOTIDE SEQUENCE</scope>
    <source>
        <tissue evidence="1">Shoot tissue taken approximately 20 cm above the soil surface</tissue>
    </source>
</reference>
<sequence>MPCSSLTWIHGGNLDRAAPCLNRFFAARIELLVLRIG</sequence>
<reference evidence="1" key="1">
    <citation type="submission" date="2014-09" db="EMBL/GenBank/DDBJ databases">
        <authorList>
            <person name="Magalhaes I.L.F."/>
            <person name="Oliveira U."/>
            <person name="Santos F.R."/>
            <person name="Vidigal T.H.D.A."/>
            <person name="Brescovit A.D."/>
            <person name="Santos A.J."/>
        </authorList>
    </citation>
    <scope>NUCLEOTIDE SEQUENCE</scope>
    <source>
        <tissue evidence="1">Shoot tissue taken approximately 20 cm above the soil surface</tissue>
    </source>
</reference>
<accession>A0A0A9B6L0</accession>